<dbReference type="PANTHER" id="PTHR44167">
    <property type="entry name" value="OVARIAN-SPECIFIC SERINE/THREONINE-PROTEIN KINASE LOK-RELATED"/>
    <property type="match status" value="1"/>
</dbReference>
<dbReference type="GO" id="GO:0005737">
    <property type="term" value="C:cytoplasm"/>
    <property type="evidence" value="ECO:0007669"/>
    <property type="project" value="TreeGrafter"/>
</dbReference>
<dbReference type="Proteomes" id="UP000321026">
    <property type="component" value="Unassembled WGS sequence"/>
</dbReference>
<name>A0A5C7JAK6_9BACT</name>
<dbReference type="InterPro" id="IPR011009">
    <property type="entry name" value="Kinase-like_dom_sf"/>
</dbReference>
<protein>
    <recommendedName>
        <fullName evidence="1">Protein kinase domain-containing protein</fullName>
    </recommendedName>
</protein>
<dbReference type="SUPFAM" id="SSF56112">
    <property type="entry name" value="Protein kinase-like (PK-like)"/>
    <property type="match status" value="1"/>
</dbReference>
<organism evidence="2 3">
    <name type="scientific">Candidatus Dojkabacteria bacterium</name>
    <dbReference type="NCBI Taxonomy" id="2099670"/>
    <lineage>
        <taxon>Bacteria</taxon>
        <taxon>Candidatus Dojkabacteria</taxon>
    </lineage>
</organism>
<dbReference type="EMBL" id="SSDS01000023">
    <property type="protein sequence ID" value="TXG78258.1"/>
    <property type="molecule type" value="Genomic_DNA"/>
</dbReference>
<dbReference type="GO" id="GO:0004674">
    <property type="term" value="F:protein serine/threonine kinase activity"/>
    <property type="evidence" value="ECO:0007669"/>
    <property type="project" value="TreeGrafter"/>
</dbReference>
<evidence type="ECO:0000313" key="2">
    <source>
        <dbReference type="EMBL" id="TXG78258.1"/>
    </source>
</evidence>
<dbReference type="AlphaFoldDB" id="A0A5C7JAK6"/>
<dbReference type="InterPro" id="IPR000719">
    <property type="entry name" value="Prot_kinase_dom"/>
</dbReference>
<feature type="domain" description="Protein kinase" evidence="1">
    <location>
        <begin position="1"/>
        <end position="121"/>
    </location>
</feature>
<sequence>MRLGDFGFSCPTKGLLGTRVGTPFFRAPEIDMEKEENQYSGIKADIYSTGMTILMSCMGIPPTNEIVKLLQKQNSDLLWKLIEKNRTERLNQNFKILIDSMIAYDPEKRLELEQIAELEWFESTEATEMDLKTFFEGCEEAIKKKKEEDKLKAAETKKETQKAVNCSEDTRATLEFDDKLYSKYVEVMELNIEYSELERYYKNDIEVETPTEEDRIYCVALMLWTIEHMKLSIN</sequence>
<dbReference type="PANTHER" id="PTHR44167:SF24">
    <property type="entry name" value="SERINE_THREONINE-PROTEIN KINASE CHK2"/>
    <property type="match status" value="1"/>
</dbReference>
<gene>
    <name evidence="2" type="ORF">E6Q11_01480</name>
</gene>
<evidence type="ECO:0000313" key="3">
    <source>
        <dbReference type="Proteomes" id="UP000321026"/>
    </source>
</evidence>
<proteinExistence type="predicted"/>
<dbReference type="Pfam" id="PF00069">
    <property type="entry name" value="Pkinase"/>
    <property type="match status" value="1"/>
</dbReference>
<dbReference type="PROSITE" id="PS50011">
    <property type="entry name" value="PROTEIN_KINASE_DOM"/>
    <property type="match status" value="1"/>
</dbReference>
<evidence type="ECO:0000259" key="1">
    <source>
        <dbReference type="PROSITE" id="PS50011"/>
    </source>
</evidence>
<dbReference type="Gene3D" id="1.10.510.10">
    <property type="entry name" value="Transferase(Phosphotransferase) domain 1"/>
    <property type="match status" value="1"/>
</dbReference>
<dbReference type="GO" id="GO:0005524">
    <property type="term" value="F:ATP binding"/>
    <property type="evidence" value="ECO:0007669"/>
    <property type="project" value="InterPro"/>
</dbReference>
<reference evidence="2 3" key="1">
    <citation type="submission" date="2018-09" db="EMBL/GenBank/DDBJ databases">
        <title>Metagenome Assembled Genomes from an Advanced Water Purification Facility.</title>
        <authorList>
            <person name="Stamps B.W."/>
            <person name="Spear J.R."/>
        </authorList>
    </citation>
    <scope>NUCLEOTIDE SEQUENCE [LARGE SCALE GENOMIC DNA]</scope>
    <source>
        <strain evidence="2">Bin_63_2</strain>
    </source>
</reference>
<comment type="caution">
    <text evidence="2">The sequence shown here is derived from an EMBL/GenBank/DDBJ whole genome shotgun (WGS) entry which is preliminary data.</text>
</comment>
<accession>A0A5C7JAK6</accession>